<dbReference type="GO" id="GO:0008024">
    <property type="term" value="C:cyclin/CDK positive transcription elongation factor complex"/>
    <property type="evidence" value="ECO:0007669"/>
    <property type="project" value="TreeGrafter"/>
</dbReference>
<dbReference type="AlphaFoldDB" id="A0A316W0B0"/>
<accession>A0A316W0B0</accession>
<protein>
    <submittedName>
        <fullName evidence="10">Pkinase-domain-containing protein</fullName>
    </submittedName>
</protein>
<dbReference type="InterPro" id="IPR000719">
    <property type="entry name" value="Prot_kinase_dom"/>
</dbReference>
<name>A0A316W0B0_9BASI</name>
<feature type="binding site" evidence="7">
    <location>
        <position position="46"/>
    </location>
    <ligand>
        <name>ATP</name>
        <dbReference type="ChEBI" id="CHEBI:30616"/>
    </ligand>
</feature>
<dbReference type="PROSITE" id="PS00108">
    <property type="entry name" value="PROTEIN_KINASE_ST"/>
    <property type="match status" value="1"/>
</dbReference>
<organism evidence="10 11">
    <name type="scientific">Ceraceosorus guamensis</name>
    <dbReference type="NCBI Taxonomy" id="1522189"/>
    <lineage>
        <taxon>Eukaryota</taxon>
        <taxon>Fungi</taxon>
        <taxon>Dikarya</taxon>
        <taxon>Basidiomycota</taxon>
        <taxon>Ustilaginomycotina</taxon>
        <taxon>Exobasidiomycetes</taxon>
        <taxon>Ceraceosorales</taxon>
        <taxon>Ceraceosoraceae</taxon>
        <taxon>Ceraceosorus</taxon>
    </lineage>
</organism>
<dbReference type="CDD" id="cd07840">
    <property type="entry name" value="STKc_CDK9_like"/>
    <property type="match status" value="1"/>
</dbReference>
<dbReference type="Proteomes" id="UP000245783">
    <property type="component" value="Unassembled WGS sequence"/>
</dbReference>
<dbReference type="FunFam" id="1.10.510.10:FF:000624">
    <property type="entry name" value="Mitogen-activated protein kinase"/>
    <property type="match status" value="1"/>
</dbReference>
<feature type="domain" description="Protein kinase" evidence="9">
    <location>
        <begin position="17"/>
        <end position="303"/>
    </location>
</feature>
<evidence type="ECO:0000256" key="4">
    <source>
        <dbReference type="ARBA" id="ARBA00022741"/>
    </source>
</evidence>
<dbReference type="InParanoid" id="A0A316W0B0"/>
<dbReference type="Pfam" id="PF00069">
    <property type="entry name" value="Pkinase"/>
    <property type="match status" value="1"/>
</dbReference>
<dbReference type="Gene3D" id="3.30.200.20">
    <property type="entry name" value="Phosphorylase Kinase, domain 1"/>
    <property type="match status" value="1"/>
</dbReference>
<evidence type="ECO:0000256" key="2">
    <source>
        <dbReference type="ARBA" id="ARBA00022527"/>
    </source>
</evidence>
<gene>
    <name evidence="10" type="ORF">IE81DRAFT_334218</name>
</gene>
<dbReference type="PANTHER" id="PTHR24056:SF546">
    <property type="entry name" value="CYCLIN-DEPENDENT KINASE 12"/>
    <property type="match status" value="1"/>
</dbReference>
<dbReference type="FunCoup" id="A0A316W0B0">
    <property type="interactions" value="122"/>
</dbReference>
<dbReference type="GeneID" id="37037274"/>
<evidence type="ECO:0000256" key="6">
    <source>
        <dbReference type="ARBA" id="ARBA00022840"/>
    </source>
</evidence>
<dbReference type="InterPro" id="IPR008271">
    <property type="entry name" value="Ser/Thr_kinase_AS"/>
</dbReference>
<comment type="similarity">
    <text evidence="1">Belongs to the protein kinase superfamily. CMGC Ser/Thr protein kinase family. CDC2/CDKX subfamily.</text>
</comment>
<evidence type="ECO:0000256" key="8">
    <source>
        <dbReference type="RuleBase" id="RU000304"/>
    </source>
</evidence>
<dbReference type="GO" id="GO:0030332">
    <property type="term" value="F:cyclin binding"/>
    <property type="evidence" value="ECO:0007669"/>
    <property type="project" value="TreeGrafter"/>
</dbReference>
<dbReference type="EMBL" id="KZ819372">
    <property type="protein sequence ID" value="PWN43172.1"/>
    <property type="molecule type" value="Genomic_DNA"/>
</dbReference>
<evidence type="ECO:0000259" key="9">
    <source>
        <dbReference type="PROSITE" id="PS50011"/>
    </source>
</evidence>
<keyword evidence="3" id="KW-0808">Transferase</keyword>
<dbReference type="OrthoDB" id="204883at2759"/>
<sequence length="337" mass="38239">MSSLAAQPARGFPDETYTRINQVGEGTYGQVFKARAERSGALVALKKIRMEAEKDGFPVTAMREIKLLQHLRHPNVVRLHEMMVSKGSIYLVFEYMEHDLNGVLQHPSIEFSAAHLKSLSRQFLRGLEYLHKKSVLHRDIKGSNILLSNHGILKLADFGLARFYAKRRADDYTNRVVTVWYKPPELLFGATRYGPEIDMWGAGCIFLELFTRRPVLPGNSEIHQVQVIYDTFGALVPPSEWPEVEALPWYDFVKPVTTYRPTLSASMFARWLSPAALSVAWALLAYNPARRATASQALSMPYFTHELPKPEVPAGLLTAVEGEWHEFESRRARKARG</sequence>
<dbReference type="FunFam" id="3.30.200.20:FF:000270">
    <property type="entry name" value="Serine/threonine-protein kinase bur1"/>
    <property type="match status" value="1"/>
</dbReference>
<keyword evidence="2 8" id="KW-0723">Serine/threonine-protein kinase</keyword>
<dbReference type="PANTHER" id="PTHR24056">
    <property type="entry name" value="CELL DIVISION PROTEIN KINASE"/>
    <property type="match status" value="1"/>
</dbReference>
<keyword evidence="6 7" id="KW-0067">ATP-binding</keyword>
<evidence type="ECO:0000313" key="10">
    <source>
        <dbReference type="EMBL" id="PWN43172.1"/>
    </source>
</evidence>
<evidence type="ECO:0000256" key="3">
    <source>
        <dbReference type="ARBA" id="ARBA00022679"/>
    </source>
</evidence>
<dbReference type="GO" id="GO:0008353">
    <property type="term" value="F:RNA polymerase II CTD heptapeptide repeat kinase activity"/>
    <property type="evidence" value="ECO:0007669"/>
    <property type="project" value="TreeGrafter"/>
</dbReference>
<dbReference type="SUPFAM" id="SSF56112">
    <property type="entry name" value="Protein kinase-like (PK-like)"/>
    <property type="match status" value="1"/>
</dbReference>
<dbReference type="InterPro" id="IPR017441">
    <property type="entry name" value="Protein_kinase_ATP_BS"/>
</dbReference>
<keyword evidence="11" id="KW-1185">Reference proteome</keyword>
<dbReference type="PROSITE" id="PS00107">
    <property type="entry name" value="PROTEIN_KINASE_ATP"/>
    <property type="match status" value="1"/>
</dbReference>
<dbReference type="STRING" id="1522189.A0A316W0B0"/>
<dbReference type="GO" id="GO:0032968">
    <property type="term" value="P:positive regulation of transcription elongation by RNA polymerase II"/>
    <property type="evidence" value="ECO:0007669"/>
    <property type="project" value="TreeGrafter"/>
</dbReference>
<keyword evidence="5 10" id="KW-0418">Kinase</keyword>
<dbReference type="SMART" id="SM00220">
    <property type="entry name" value="S_TKc"/>
    <property type="match status" value="1"/>
</dbReference>
<reference evidence="10 11" key="1">
    <citation type="journal article" date="2018" name="Mol. Biol. Evol.">
        <title>Broad Genomic Sampling Reveals a Smut Pathogenic Ancestry of the Fungal Clade Ustilaginomycotina.</title>
        <authorList>
            <person name="Kijpornyongpan T."/>
            <person name="Mondo S.J."/>
            <person name="Barry K."/>
            <person name="Sandor L."/>
            <person name="Lee J."/>
            <person name="Lipzen A."/>
            <person name="Pangilinan J."/>
            <person name="LaButti K."/>
            <person name="Hainaut M."/>
            <person name="Henrissat B."/>
            <person name="Grigoriev I.V."/>
            <person name="Spatafora J.W."/>
            <person name="Aime M.C."/>
        </authorList>
    </citation>
    <scope>NUCLEOTIDE SEQUENCE [LARGE SCALE GENOMIC DNA]</scope>
    <source>
        <strain evidence="10 11">MCA 4658</strain>
    </source>
</reference>
<keyword evidence="4 7" id="KW-0547">Nucleotide-binding</keyword>
<dbReference type="GO" id="GO:0005524">
    <property type="term" value="F:ATP binding"/>
    <property type="evidence" value="ECO:0007669"/>
    <property type="project" value="UniProtKB-UniRule"/>
</dbReference>
<dbReference type="Gene3D" id="1.10.510.10">
    <property type="entry name" value="Transferase(Phosphotransferase) domain 1"/>
    <property type="match status" value="1"/>
</dbReference>
<evidence type="ECO:0000256" key="7">
    <source>
        <dbReference type="PROSITE-ProRule" id="PRU10141"/>
    </source>
</evidence>
<evidence type="ECO:0000313" key="11">
    <source>
        <dbReference type="Proteomes" id="UP000245783"/>
    </source>
</evidence>
<dbReference type="InterPro" id="IPR011009">
    <property type="entry name" value="Kinase-like_dom_sf"/>
</dbReference>
<dbReference type="InterPro" id="IPR050108">
    <property type="entry name" value="CDK"/>
</dbReference>
<dbReference type="PROSITE" id="PS50011">
    <property type="entry name" value="PROTEIN_KINASE_DOM"/>
    <property type="match status" value="1"/>
</dbReference>
<dbReference type="RefSeq" id="XP_025370332.1">
    <property type="nucleotide sequence ID" value="XM_025515404.1"/>
</dbReference>
<proteinExistence type="inferred from homology"/>
<evidence type="ECO:0000256" key="5">
    <source>
        <dbReference type="ARBA" id="ARBA00022777"/>
    </source>
</evidence>
<evidence type="ECO:0000256" key="1">
    <source>
        <dbReference type="ARBA" id="ARBA00006485"/>
    </source>
</evidence>